<name>A0A7C1CEW7_9CREN</name>
<keyword evidence="1" id="KW-0472">Membrane</keyword>
<evidence type="ECO:0000256" key="1">
    <source>
        <dbReference type="SAM" id="Phobius"/>
    </source>
</evidence>
<evidence type="ECO:0000313" key="2">
    <source>
        <dbReference type="EMBL" id="HDP14358.1"/>
    </source>
</evidence>
<feature type="transmembrane region" description="Helical" evidence="1">
    <location>
        <begin position="43"/>
        <end position="67"/>
    </location>
</feature>
<sequence length="77" mass="8455">MSILGIIGMVLIVSAWVISIDSVPSLRLSILYGLGSLFLTIHSYIIGDAVFLILNALSFAISVFNIYRGLRKKQVSR</sequence>
<keyword evidence="1" id="KW-1133">Transmembrane helix</keyword>
<dbReference type="AlphaFoldDB" id="A0A7C1CEW7"/>
<comment type="caution">
    <text evidence="2">The sequence shown here is derived from an EMBL/GenBank/DDBJ whole genome shotgun (WGS) entry which is preliminary data.</text>
</comment>
<keyword evidence="1" id="KW-0812">Transmembrane</keyword>
<gene>
    <name evidence="2" type="ORF">ENN26_01085</name>
</gene>
<proteinExistence type="predicted"/>
<accession>A0A7C1CEW7</accession>
<dbReference type="EMBL" id="DSAY01000021">
    <property type="protein sequence ID" value="HDP14358.1"/>
    <property type="molecule type" value="Genomic_DNA"/>
</dbReference>
<reference evidence="2" key="1">
    <citation type="journal article" date="2020" name="mSystems">
        <title>Genome- and Community-Level Interaction Insights into Carbon Utilization and Element Cycling Functions of Hydrothermarchaeota in Hydrothermal Sediment.</title>
        <authorList>
            <person name="Zhou Z."/>
            <person name="Liu Y."/>
            <person name="Xu W."/>
            <person name="Pan J."/>
            <person name="Luo Z.H."/>
            <person name="Li M."/>
        </authorList>
    </citation>
    <scope>NUCLEOTIDE SEQUENCE [LARGE SCALE GENOMIC DNA]</scope>
    <source>
        <strain evidence="2">SpSt-116</strain>
    </source>
</reference>
<protein>
    <submittedName>
        <fullName evidence="2">Uncharacterized protein</fullName>
    </submittedName>
</protein>
<organism evidence="2">
    <name type="scientific">Thermofilum adornatum</name>
    <dbReference type="NCBI Taxonomy" id="1365176"/>
    <lineage>
        <taxon>Archaea</taxon>
        <taxon>Thermoproteota</taxon>
        <taxon>Thermoprotei</taxon>
        <taxon>Thermofilales</taxon>
        <taxon>Thermofilaceae</taxon>
        <taxon>Thermofilum</taxon>
    </lineage>
</organism>